<keyword evidence="4" id="KW-1185">Reference proteome</keyword>
<keyword evidence="1" id="KW-0175">Coiled coil</keyword>
<dbReference type="CDD" id="cd06532">
    <property type="entry name" value="Glyco_transf_25"/>
    <property type="match status" value="1"/>
</dbReference>
<dbReference type="InterPro" id="IPR002654">
    <property type="entry name" value="Glyco_trans_25"/>
</dbReference>
<comment type="caution">
    <text evidence="3">The sequence shown here is derived from an EMBL/GenBank/DDBJ whole genome shotgun (WGS) entry which is preliminary data.</text>
</comment>
<sequence length="265" mass="30024">MQAVKVLVINLARAEARREGMRRRLDALGLDYEFIAAVDGRQLDVTSHPAYDRKRRRYAYGRDLTAAELGCALSHRAACERLLAGDLDQVLVLEDDAVFGPDFPAVMAAILACDTPFDMVRFVDGAKLQRRRRRRVASLTGDYWLVRPETTLGGAHAYLLRRSGAEKLLPAMQRNWLAVDSLMGRSWDHGLVWFTVEPVPVAPDVALESTIGTLRHEKVMETGLAHRLAFPAIRALRKVQETVGKRRVYWFTWAEDRRSLKRSGR</sequence>
<proteinExistence type="predicted"/>
<feature type="domain" description="Glycosyl transferase family 25" evidence="2">
    <location>
        <begin position="5"/>
        <end position="183"/>
    </location>
</feature>
<accession>A0A967F106</accession>
<dbReference type="Proteomes" id="UP000761264">
    <property type="component" value="Unassembled WGS sequence"/>
</dbReference>
<reference evidence="3" key="1">
    <citation type="submission" date="2020-03" db="EMBL/GenBank/DDBJ databases">
        <title>Genome of Pelagibius litoralis DSM 21314T.</title>
        <authorList>
            <person name="Wang G."/>
        </authorList>
    </citation>
    <scope>NUCLEOTIDE SEQUENCE</scope>
    <source>
        <strain evidence="3">DSM 21314</strain>
    </source>
</reference>
<feature type="coiled-coil region" evidence="1">
    <location>
        <begin position="4"/>
        <end position="31"/>
    </location>
</feature>
<dbReference type="EMBL" id="JAAQPH010000018">
    <property type="protein sequence ID" value="NIA71079.1"/>
    <property type="molecule type" value="Genomic_DNA"/>
</dbReference>
<name>A0A967F106_9PROT</name>
<dbReference type="RefSeq" id="WP_167228328.1">
    <property type="nucleotide sequence ID" value="NZ_JAAQPH010000018.1"/>
</dbReference>
<protein>
    <submittedName>
        <fullName evidence="3">Glycosyltransferase family 25 protein</fullName>
    </submittedName>
</protein>
<dbReference type="Pfam" id="PF01755">
    <property type="entry name" value="Glyco_transf_25"/>
    <property type="match status" value="1"/>
</dbReference>
<gene>
    <name evidence="3" type="ORF">HBA54_20985</name>
</gene>
<dbReference type="AlphaFoldDB" id="A0A967F106"/>
<evidence type="ECO:0000313" key="3">
    <source>
        <dbReference type="EMBL" id="NIA71079.1"/>
    </source>
</evidence>
<evidence type="ECO:0000256" key="1">
    <source>
        <dbReference type="SAM" id="Coils"/>
    </source>
</evidence>
<evidence type="ECO:0000259" key="2">
    <source>
        <dbReference type="Pfam" id="PF01755"/>
    </source>
</evidence>
<evidence type="ECO:0000313" key="4">
    <source>
        <dbReference type="Proteomes" id="UP000761264"/>
    </source>
</evidence>
<organism evidence="3 4">
    <name type="scientific">Pelagibius litoralis</name>
    <dbReference type="NCBI Taxonomy" id="374515"/>
    <lineage>
        <taxon>Bacteria</taxon>
        <taxon>Pseudomonadati</taxon>
        <taxon>Pseudomonadota</taxon>
        <taxon>Alphaproteobacteria</taxon>
        <taxon>Rhodospirillales</taxon>
        <taxon>Rhodovibrionaceae</taxon>
        <taxon>Pelagibius</taxon>
    </lineage>
</organism>